<dbReference type="InterPro" id="IPR046756">
    <property type="entry name" value="VAS1/VOA1_TM"/>
</dbReference>
<dbReference type="Gene3D" id="2.40.160.110">
    <property type="match status" value="1"/>
</dbReference>
<evidence type="ECO:0000259" key="7">
    <source>
        <dbReference type="Pfam" id="PF05827"/>
    </source>
</evidence>
<dbReference type="InterPro" id="IPR046755">
    <property type="entry name" value="VAS1_LD"/>
</dbReference>
<keyword evidence="4 6" id="KW-1133">Transmembrane helix</keyword>
<dbReference type="Pfam" id="PF20520">
    <property type="entry name" value="Ac45-VOA1_TM"/>
    <property type="match status" value="1"/>
</dbReference>
<dbReference type="GO" id="GO:0098588">
    <property type="term" value="C:bounding membrane of organelle"/>
    <property type="evidence" value="ECO:0007669"/>
    <property type="project" value="UniProtKB-ARBA"/>
</dbReference>
<sequence>MAEKMILHPSSSTVVFAVLLNVFFTGTYGNQVPLILWSSGGSPIPEASPPAGHVVSSSQLSSLLASVLSSGPRAVVLFQQDKLSIDDFTVFGGVFGNEEDGAFPNLKSALQNSSGQLVLPSVSQLGSSRIVQLLQEQLRTTPLYLEPKNLAQLHLSASDPALLVVRLPYSGTDVSSSKDDLRANDGVIGRILDIMKAQAIPYTAIYTAHGPSQVIQEQSLDSQLVGRSLLQTNVYAPVQFNDSSNNACILFWANNFTVSVYQGKWEMTNLTTQTFAQTPKLDGSKCSDTDSRLSINYENVLGFKSFRVTFVMSQRDYKVSARKWFTLDQILLEYDNQNTTLNDTRDIYAPGEYSYHCESVNIFSSAPRTPSATQWMLTFGGFQIQGFSVTKGRFSYANDCASFFTPAIWMGLLTSLLMLLILTYGLHMIMQVCTMDRFDDPKGPTISVPQNE</sequence>
<dbReference type="Proteomes" id="UP000694397">
    <property type="component" value="Chromosome 22"/>
</dbReference>
<dbReference type="GeneID" id="108918559"/>
<evidence type="ECO:0000313" key="9">
    <source>
        <dbReference type="Ensembl" id="ENSSFOP00015069453.1"/>
    </source>
</evidence>
<feature type="domain" description="V-type proton ATPase subunit S1 luminal" evidence="7">
    <location>
        <begin position="247"/>
        <end position="387"/>
    </location>
</feature>
<dbReference type="Ensembl" id="ENSSFOT00015051880.1">
    <property type="protein sequence ID" value="ENSSFOP00015069453.1"/>
    <property type="gene ID" value="ENSSFOG00015030719.1"/>
</dbReference>
<evidence type="ECO:0000256" key="1">
    <source>
        <dbReference type="ARBA" id="ARBA00004167"/>
    </source>
</evidence>
<comment type="subcellular location">
    <subcellularLocation>
        <location evidence="1">Membrane</location>
        <topology evidence="1">Single-pass membrane protein</topology>
    </subcellularLocation>
</comment>
<dbReference type="GeneTree" id="ENSGT00940000156650"/>
<reference evidence="9" key="3">
    <citation type="submission" date="2025-09" db="UniProtKB">
        <authorList>
            <consortium name="Ensembl"/>
        </authorList>
    </citation>
    <scope>IDENTIFICATION</scope>
</reference>
<dbReference type="KEGG" id="sfm:108918559"/>
<reference evidence="9" key="2">
    <citation type="submission" date="2025-08" db="UniProtKB">
        <authorList>
            <consortium name="Ensembl"/>
        </authorList>
    </citation>
    <scope>IDENTIFICATION</scope>
</reference>
<reference evidence="9 10" key="1">
    <citation type="submission" date="2019-04" db="EMBL/GenBank/DDBJ databases">
        <authorList>
            <consortium name="Wellcome Sanger Institute Data Sharing"/>
        </authorList>
    </citation>
    <scope>NUCLEOTIDE SEQUENCE [LARGE SCALE GENOMIC DNA]</scope>
</reference>
<dbReference type="RefSeq" id="XP_018581477.1">
    <property type="nucleotide sequence ID" value="XM_018725961.2"/>
</dbReference>
<dbReference type="OrthoDB" id="9985059at2759"/>
<dbReference type="InterPro" id="IPR008388">
    <property type="entry name" value="Ac45_acc_su"/>
</dbReference>
<feature type="domain" description="V-type proton ATPase subunit S1/VOA1 transmembrane" evidence="8">
    <location>
        <begin position="402"/>
        <end position="440"/>
    </location>
</feature>
<keyword evidence="5 6" id="KW-0472">Membrane</keyword>
<evidence type="ECO:0000256" key="4">
    <source>
        <dbReference type="ARBA" id="ARBA00022989"/>
    </source>
</evidence>
<dbReference type="PANTHER" id="PTHR12471:SF2">
    <property type="entry name" value="V-TYPE PROTON ATPASE SUBUNIT S1"/>
    <property type="match status" value="1"/>
</dbReference>
<protein>
    <submittedName>
        <fullName evidence="9">V-type proton ATPase subunit S1-like</fullName>
    </submittedName>
</protein>
<gene>
    <name evidence="9" type="primary">LOC108918559</name>
</gene>
<evidence type="ECO:0000256" key="3">
    <source>
        <dbReference type="ARBA" id="ARBA00022692"/>
    </source>
</evidence>
<dbReference type="GO" id="GO:0012505">
    <property type="term" value="C:endomembrane system"/>
    <property type="evidence" value="ECO:0007669"/>
    <property type="project" value="UniProtKB-ARBA"/>
</dbReference>
<keyword evidence="10" id="KW-1185">Reference proteome</keyword>
<feature type="transmembrane region" description="Helical" evidence="6">
    <location>
        <begin position="407"/>
        <end position="427"/>
    </location>
</feature>
<dbReference type="GO" id="GO:0033176">
    <property type="term" value="C:proton-transporting V-type ATPase complex"/>
    <property type="evidence" value="ECO:0007669"/>
    <property type="project" value="TreeGrafter"/>
</dbReference>
<name>A0A8D0CH48_SCLFO</name>
<proteinExistence type="inferred from homology"/>
<dbReference type="GO" id="GO:0030641">
    <property type="term" value="P:regulation of cellular pH"/>
    <property type="evidence" value="ECO:0007669"/>
    <property type="project" value="TreeGrafter"/>
</dbReference>
<evidence type="ECO:0000256" key="5">
    <source>
        <dbReference type="ARBA" id="ARBA00023136"/>
    </source>
</evidence>
<dbReference type="Pfam" id="PF05827">
    <property type="entry name" value="VAS1_LD"/>
    <property type="match status" value="1"/>
</dbReference>
<dbReference type="FunFam" id="2.40.160.110:FF:000003">
    <property type="entry name" value="ATPase H+ transporting accessory protein 1"/>
    <property type="match status" value="1"/>
</dbReference>
<evidence type="ECO:0000259" key="8">
    <source>
        <dbReference type="Pfam" id="PF20520"/>
    </source>
</evidence>
<comment type="similarity">
    <text evidence="2">Belongs to the vacuolar ATPase subunit S1 family.</text>
</comment>
<dbReference type="PANTHER" id="PTHR12471">
    <property type="entry name" value="VACUOLAR ATP SYNTHASE SUBUNIT S1"/>
    <property type="match status" value="1"/>
</dbReference>
<dbReference type="AlphaFoldDB" id="A0A8D0CH48"/>
<dbReference type="GO" id="GO:0001671">
    <property type="term" value="F:ATPase activator activity"/>
    <property type="evidence" value="ECO:0007669"/>
    <property type="project" value="TreeGrafter"/>
</dbReference>
<evidence type="ECO:0000256" key="6">
    <source>
        <dbReference type="SAM" id="Phobius"/>
    </source>
</evidence>
<organism evidence="9 10">
    <name type="scientific">Scleropages formosus</name>
    <name type="common">Asian bonytongue</name>
    <name type="synonym">Osteoglossum formosum</name>
    <dbReference type="NCBI Taxonomy" id="113540"/>
    <lineage>
        <taxon>Eukaryota</taxon>
        <taxon>Metazoa</taxon>
        <taxon>Chordata</taxon>
        <taxon>Craniata</taxon>
        <taxon>Vertebrata</taxon>
        <taxon>Euteleostomi</taxon>
        <taxon>Actinopterygii</taxon>
        <taxon>Neopterygii</taxon>
        <taxon>Teleostei</taxon>
        <taxon>Osteoglossocephala</taxon>
        <taxon>Osteoglossomorpha</taxon>
        <taxon>Osteoglossiformes</taxon>
        <taxon>Osteoglossidae</taxon>
        <taxon>Scleropages</taxon>
    </lineage>
</organism>
<evidence type="ECO:0000256" key="2">
    <source>
        <dbReference type="ARBA" id="ARBA00009037"/>
    </source>
</evidence>
<evidence type="ECO:0000313" key="10">
    <source>
        <dbReference type="Proteomes" id="UP000694397"/>
    </source>
</evidence>
<dbReference type="GO" id="GO:0030659">
    <property type="term" value="C:cytoplasmic vesicle membrane"/>
    <property type="evidence" value="ECO:0007669"/>
    <property type="project" value="UniProtKB-ARBA"/>
</dbReference>
<keyword evidence="3 6" id="KW-0812">Transmembrane</keyword>
<accession>A0A8D0CH48</accession>